<dbReference type="EMBL" id="CP104013">
    <property type="protein sequence ID" value="UYP44958.1"/>
    <property type="molecule type" value="Genomic_DNA"/>
</dbReference>
<proteinExistence type="predicted"/>
<evidence type="ECO:0000313" key="1">
    <source>
        <dbReference type="EMBL" id="UYP44958.1"/>
    </source>
</evidence>
<sequence length="79" mass="9522">MYSDLIIMGIEYINSQIETILKNSLLKFENNKITHPDAQIPEIEYQIYNQFLNSRYLNMSSHRKPHTKNYDFKVNQVHF</sequence>
<evidence type="ECO:0000313" key="2">
    <source>
        <dbReference type="Proteomes" id="UP001208689"/>
    </source>
</evidence>
<gene>
    <name evidence="1" type="ORF">NEF87_001243</name>
</gene>
<organism evidence="1 2">
    <name type="scientific">Candidatus Lokiarchaeum ossiferum</name>
    <dbReference type="NCBI Taxonomy" id="2951803"/>
    <lineage>
        <taxon>Archaea</taxon>
        <taxon>Promethearchaeati</taxon>
        <taxon>Promethearchaeota</taxon>
        <taxon>Promethearchaeia</taxon>
        <taxon>Promethearchaeales</taxon>
        <taxon>Promethearchaeaceae</taxon>
        <taxon>Candidatus Lokiarchaeum</taxon>
    </lineage>
</organism>
<reference evidence="1" key="1">
    <citation type="submission" date="2022-09" db="EMBL/GenBank/DDBJ databases">
        <title>Actin cytoskeleton and complex cell architecture in an #Asgard archaeon.</title>
        <authorList>
            <person name="Ponce Toledo R.I."/>
            <person name="Schleper C."/>
            <person name="Rodrigues Oliveira T."/>
            <person name="Wollweber F."/>
            <person name="Xu J."/>
            <person name="Rittmann S."/>
            <person name="Klingl A."/>
            <person name="Pilhofer M."/>
        </authorList>
    </citation>
    <scope>NUCLEOTIDE SEQUENCE</scope>
    <source>
        <strain evidence="1">B-35</strain>
    </source>
</reference>
<keyword evidence="2" id="KW-1185">Reference proteome</keyword>
<name>A0ABY6HNS0_9ARCH</name>
<accession>A0ABY6HNS0</accession>
<dbReference type="Proteomes" id="UP001208689">
    <property type="component" value="Chromosome"/>
</dbReference>
<protein>
    <submittedName>
        <fullName evidence="1">Uncharacterized protein</fullName>
    </submittedName>
</protein>